<keyword evidence="2" id="KW-0808">Transferase</keyword>
<evidence type="ECO:0000259" key="1">
    <source>
        <dbReference type="PROSITE" id="PS51833"/>
    </source>
</evidence>
<dbReference type="Pfam" id="PF08668">
    <property type="entry name" value="HDOD"/>
    <property type="match status" value="1"/>
</dbReference>
<dbReference type="AlphaFoldDB" id="A0A2Z3H1T1"/>
<dbReference type="SUPFAM" id="SSF109604">
    <property type="entry name" value="HD-domain/PDEase-like"/>
    <property type="match status" value="1"/>
</dbReference>
<dbReference type="OrthoDB" id="243535at2"/>
<dbReference type="RefSeq" id="WP_109571327.1">
    <property type="nucleotide sequence ID" value="NZ_CP025958.1"/>
</dbReference>
<keyword evidence="3" id="KW-1185">Reference proteome</keyword>
<dbReference type="Proteomes" id="UP000245802">
    <property type="component" value="Chromosome"/>
</dbReference>
<accession>A0A2Z3H1T1</accession>
<evidence type="ECO:0000313" key="3">
    <source>
        <dbReference type="Proteomes" id="UP000245802"/>
    </source>
</evidence>
<dbReference type="Gene3D" id="1.10.3210.10">
    <property type="entry name" value="Hypothetical protein af1432"/>
    <property type="match status" value="1"/>
</dbReference>
<dbReference type="GO" id="GO:0016301">
    <property type="term" value="F:kinase activity"/>
    <property type="evidence" value="ECO:0007669"/>
    <property type="project" value="UniProtKB-KW"/>
</dbReference>
<reference evidence="2 3" key="1">
    <citation type="submission" date="2018-01" db="EMBL/GenBank/DDBJ databases">
        <title>G. obscuriglobus.</title>
        <authorList>
            <person name="Franke J."/>
            <person name="Blomberg W."/>
            <person name="Selmecki A."/>
        </authorList>
    </citation>
    <scope>NUCLEOTIDE SEQUENCE [LARGE SCALE GENOMIC DNA]</scope>
    <source>
        <strain evidence="2 3">DSM 5831</strain>
    </source>
</reference>
<dbReference type="EMBL" id="CP025958">
    <property type="protein sequence ID" value="AWM40729.1"/>
    <property type="molecule type" value="Genomic_DNA"/>
</dbReference>
<feature type="domain" description="HDOD" evidence="1">
    <location>
        <begin position="22"/>
        <end position="212"/>
    </location>
</feature>
<dbReference type="PROSITE" id="PS51833">
    <property type="entry name" value="HDOD"/>
    <property type="match status" value="1"/>
</dbReference>
<proteinExistence type="predicted"/>
<dbReference type="InterPro" id="IPR013976">
    <property type="entry name" value="HDOD"/>
</dbReference>
<name>A0A2Z3H1T1_9BACT</name>
<protein>
    <submittedName>
        <fullName evidence="2">Histidine kinase</fullName>
    </submittedName>
</protein>
<dbReference type="InterPro" id="IPR052340">
    <property type="entry name" value="RNase_Y/CdgJ"/>
</dbReference>
<dbReference type="PANTHER" id="PTHR33525:SF3">
    <property type="entry name" value="RIBONUCLEASE Y"/>
    <property type="match status" value="1"/>
</dbReference>
<dbReference type="PANTHER" id="PTHR33525">
    <property type="match status" value="1"/>
</dbReference>
<dbReference type="KEGG" id="gog:C1280_29590"/>
<sequence length="312" mass="33412">MPTQTSRARRELLLTVFPPDLLPPAPAVVLQVYAAAGSPDCDPSQLAALLATDPALCVGVLRVANSCVYSLPRSVASVSRAVQVLGRRTVRALTLALSAPGPRGPDARGYWLASVGGAIIARELAVLRRAPAPDEDMAAALLRDLGSELLRGAFPVRWAKHPQRQGHRLLFDPCGAENETFGANHADVGAALLARWGLPPEVVEPVRYHHHPNQAPAGPLRERAELLWLSDRLIHLDTMADYPELISELLEAAERWYALTPSAMAAFLDGVVPKIEAFAAAINVGDVHCPNLAATLSLTLTDRLSGTRTASR</sequence>
<evidence type="ECO:0000313" key="2">
    <source>
        <dbReference type="EMBL" id="AWM40729.1"/>
    </source>
</evidence>
<organism evidence="2 3">
    <name type="scientific">Gemmata obscuriglobus</name>
    <dbReference type="NCBI Taxonomy" id="114"/>
    <lineage>
        <taxon>Bacteria</taxon>
        <taxon>Pseudomonadati</taxon>
        <taxon>Planctomycetota</taxon>
        <taxon>Planctomycetia</taxon>
        <taxon>Gemmatales</taxon>
        <taxon>Gemmataceae</taxon>
        <taxon>Gemmata</taxon>
    </lineage>
</organism>
<keyword evidence="2" id="KW-0418">Kinase</keyword>
<gene>
    <name evidence="2" type="ORF">C1280_29590</name>
</gene>